<name>A0A6C0JT57_9ZZZZ</name>
<dbReference type="AlphaFoldDB" id="A0A6C0JT57"/>
<dbReference type="EMBL" id="MN740668">
    <property type="protein sequence ID" value="QHU06864.1"/>
    <property type="molecule type" value="Genomic_DNA"/>
</dbReference>
<dbReference type="Pfam" id="PF19174">
    <property type="entry name" value="DUF5856"/>
    <property type="match status" value="1"/>
</dbReference>
<protein>
    <submittedName>
        <fullName evidence="1">Uncharacterized protein</fullName>
    </submittedName>
</protein>
<evidence type="ECO:0000313" key="1">
    <source>
        <dbReference type="EMBL" id="QHU06864.1"/>
    </source>
</evidence>
<dbReference type="InterPro" id="IPR043876">
    <property type="entry name" value="DUF5856"/>
</dbReference>
<organism evidence="1">
    <name type="scientific">viral metagenome</name>
    <dbReference type="NCBI Taxonomy" id="1070528"/>
    <lineage>
        <taxon>unclassified sequences</taxon>
        <taxon>metagenomes</taxon>
        <taxon>organismal metagenomes</taxon>
    </lineage>
</organism>
<reference evidence="1" key="1">
    <citation type="journal article" date="2020" name="Nature">
        <title>Giant virus diversity and host interactions through global metagenomics.</title>
        <authorList>
            <person name="Schulz F."/>
            <person name="Roux S."/>
            <person name="Paez-Espino D."/>
            <person name="Jungbluth S."/>
            <person name="Walsh D.A."/>
            <person name="Denef V.J."/>
            <person name="McMahon K.D."/>
            <person name="Konstantinidis K.T."/>
            <person name="Eloe-Fadrosh E.A."/>
            <person name="Kyrpides N.C."/>
            <person name="Woyke T."/>
        </authorList>
    </citation>
    <scope>NUCLEOTIDE SEQUENCE</scope>
    <source>
        <strain evidence="1">GVMAG-S-1038524-41</strain>
    </source>
</reference>
<proteinExistence type="predicted"/>
<accession>A0A6C0JT57</accession>
<sequence>MRPEQIGEIAMIFLAFRNQLKIYHWQTTSYARHKASDRLISSITEQIDRFMETLQGSRDTRLVLTSQSGTISFNNQKDDNATEILVAFKEWLSDSLSSILQPFDKDLSNIRDEMLGSVNQTIYLFSLL</sequence>